<sequence length="87" mass="9791">MDHLAVAFPFARPPWSLVRLVSYGAKLREGPTLRQSCPISIFNPKPLAVPSDRGISRHHLPACLPPASDRERVVWCVRDERAVTIQH</sequence>
<accession>E5QZE8</accession>
<protein>
    <submittedName>
        <fullName evidence="1">Uncharacterized protein</fullName>
    </submittedName>
</protein>
<dbReference type="Proteomes" id="UP000002669">
    <property type="component" value="Unassembled WGS sequence"/>
</dbReference>
<name>E5QZE8_ARTGP</name>
<dbReference type="RefSeq" id="XP_003177118.1">
    <property type="nucleotide sequence ID" value="XM_003177070.1"/>
</dbReference>
<dbReference type="AlphaFoldDB" id="E5QZE8"/>
<evidence type="ECO:0000313" key="2">
    <source>
        <dbReference type="Proteomes" id="UP000002669"/>
    </source>
</evidence>
<dbReference type="EMBL" id="DS989822">
    <property type="protein sequence ID" value="EFQ98166.1"/>
    <property type="molecule type" value="Genomic_DNA"/>
</dbReference>
<reference evidence="2" key="1">
    <citation type="journal article" date="2012" name="MBio">
        <title>Comparative genome analysis of Trichophyton rubrum and related dermatophytes reveals candidate genes involved in infection.</title>
        <authorList>
            <person name="Martinez D.A."/>
            <person name="Oliver B.G."/>
            <person name="Graeser Y."/>
            <person name="Goldberg J.M."/>
            <person name="Li W."/>
            <person name="Martinez-Rossi N.M."/>
            <person name="Monod M."/>
            <person name="Shelest E."/>
            <person name="Barton R.C."/>
            <person name="Birch E."/>
            <person name="Brakhage A.A."/>
            <person name="Chen Z."/>
            <person name="Gurr S.J."/>
            <person name="Heiman D."/>
            <person name="Heitman J."/>
            <person name="Kosti I."/>
            <person name="Rossi A."/>
            <person name="Saif S."/>
            <person name="Samalova M."/>
            <person name="Saunders C.W."/>
            <person name="Shea T."/>
            <person name="Summerbell R.C."/>
            <person name="Xu J."/>
            <person name="Young S."/>
            <person name="Zeng Q."/>
            <person name="Birren B.W."/>
            <person name="Cuomo C.A."/>
            <person name="White T.C."/>
        </authorList>
    </citation>
    <scope>NUCLEOTIDE SEQUENCE [LARGE SCALE GENOMIC DNA]</scope>
    <source>
        <strain evidence="2">ATCC MYA-4604 / CBS 118893</strain>
    </source>
</reference>
<organism evidence="2">
    <name type="scientific">Arthroderma gypseum (strain ATCC MYA-4604 / CBS 118893)</name>
    <name type="common">Microsporum gypseum</name>
    <dbReference type="NCBI Taxonomy" id="535722"/>
    <lineage>
        <taxon>Eukaryota</taxon>
        <taxon>Fungi</taxon>
        <taxon>Dikarya</taxon>
        <taxon>Ascomycota</taxon>
        <taxon>Pezizomycotina</taxon>
        <taxon>Eurotiomycetes</taxon>
        <taxon>Eurotiomycetidae</taxon>
        <taxon>Onygenales</taxon>
        <taxon>Arthrodermataceae</taxon>
        <taxon>Nannizzia</taxon>
    </lineage>
</organism>
<dbReference type="GeneID" id="10032443"/>
<dbReference type="HOGENOM" id="CLU_2482912_0_0_1"/>
<keyword evidence="2" id="KW-1185">Reference proteome</keyword>
<evidence type="ECO:0000313" key="1">
    <source>
        <dbReference type="EMBL" id="EFQ98166.1"/>
    </source>
</evidence>
<dbReference type="InParanoid" id="E5QZE8"/>
<gene>
    <name evidence="1" type="ORF">MGYG_01202</name>
</gene>
<proteinExistence type="predicted"/>
<dbReference type="VEuPathDB" id="FungiDB:MGYG_01202"/>